<evidence type="ECO:0000313" key="1">
    <source>
        <dbReference type="EMBL" id="SDI08874.1"/>
    </source>
</evidence>
<reference evidence="1 2" key="1">
    <citation type="submission" date="2016-10" db="EMBL/GenBank/DDBJ databases">
        <authorList>
            <person name="de Groot N.N."/>
        </authorList>
    </citation>
    <scope>NUCLEOTIDE SEQUENCE [LARGE SCALE GENOMIC DNA]</scope>
    <source>
        <strain evidence="1 2">LMG 2247</strain>
    </source>
</reference>
<dbReference type="AlphaFoldDB" id="A0A1G8HQI9"/>
<dbReference type="Proteomes" id="UP000199706">
    <property type="component" value="Unassembled WGS sequence"/>
</dbReference>
<proteinExistence type="predicted"/>
<organism evidence="1 2">
    <name type="scientific">Paraburkholderia phenazinium</name>
    <dbReference type="NCBI Taxonomy" id="60549"/>
    <lineage>
        <taxon>Bacteria</taxon>
        <taxon>Pseudomonadati</taxon>
        <taxon>Pseudomonadota</taxon>
        <taxon>Betaproteobacteria</taxon>
        <taxon>Burkholderiales</taxon>
        <taxon>Burkholderiaceae</taxon>
        <taxon>Paraburkholderia</taxon>
    </lineage>
</organism>
<protein>
    <submittedName>
        <fullName evidence="1">Uncharacterized protein</fullName>
    </submittedName>
</protein>
<sequence>MSHIVAEGSPQMSHFPGDAEIEALLAQRASPFADADAAASPRDAA</sequence>
<accession>A0A1G8HQI9</accession>
<dbReference type="EMBL" id="FNCJ01000017">
    <property type="protein sequence ID" value="SDI08874.1"/>
    <property type="molecule type" value="Genomic_DNA"/>
</dbReference>
<name>A0A1G8HQI9_9BURK</name>
<gene>
    <name evidence="1" type="ORF">SAMN05216466_11731</name>
</gene>
<evidence type="ECO:0000313" key="2">
    <source>
        <dbReference type="Proteomes" id="UP000199706"/>
    </source>
</evidence>